<keyword evidence="9 16" id="KW-1133">Transmembrane helix</keyword>
<evidence type="ECO:0000256" key="5">
    <source>
        <dbReference type="ARBA" id="ARBA00017171"/>
    </source>
</evidence>
<reference evidence="17 18" key="1">
    <citation type="submission" date="2023-07" db="EMBL/GenBank/DDBJ databases">
        <title>The novel representative of Negativicutes class, Anaeroselena agilis gen. nov. sp. nov.</title>
        <authorList>
            <person name="Prokofeva M.I."/>
            <person name="Elcheninov A.G."/>
            <person name="Klyukina A."/>
            <person name="Kublanov I.V."/>
            <person name="Frolov E.N."/>
            <person name="Podosokorskaya O.A."/>
        </authorList>
    </citation>
    <scope>NUCLEOTIDE SEQUENCE [LARGE SCALE GENOMIC DNA]</scope>
    <source>
        <strain evidence="17 18">4137-cl</strain>
    </source>
</reference>
<evidence type="ECO:0000313" key="18">
    <source>
        <dbReference type="Proteomes" id="UP001254848"/>
    </source>
</evidence>
<dbReference type="Gene3D" id="1.20.120.1760">
    <property type="match status" value="1"/>
</dbReference>
<evidence type="ECO:0000256" key="11">
    <source>
        <dbReference type="ARBA" id="ARBA00023136"/>
    </source>
</evidence>
<dbReference type="GO" id="GO:0003882">
    <property type="term" value="F:CDP-diacylglycerol-serine O-phosphatidyltransferase activity"/>
    <property type="evidence" value="ECO:0007669"/>
    <property type="project" value="UniProtKB-EC"/>
</dbReference>
<dbReference type="RefSeq" id="WP_413781249.1">
    <property type="nucleotide sequence ID" value="NZ_JAUOZS010000001.1"/>
</dbReference>
<evidence type="ECO:0000313" key="17">
    <source>
        <dbReference type="EMBL" id="MDT8902776.1"/>
    </source>
</evidence>
<dbReference type="EC" id="2.7.8.8" evidence="4"/>
<feature type="transmembrane region" description="Helical" evidence="16">
    <location>
        <begin position="12"/>
        <end position="43"/>
    </location>
</feature>
<evidence type="ECO:0000256" key="1">
    <source>
        <dbReference type="ARBA" id="ARBA00000287"/>
    </source>
</evidence>
<evidence type="ECO:0000256" key="6">
    <source>
        <dbReference type="ARBA" id="ARBA00022516"/>
    </source>
</evidence>
<feature type="transmembrane region" description="Helical" evidence="16">
    <location>
        <begin position="121"/>
        <end position="139"/>
    </location>
</feature>
<evidence type="ECO:0000256" key="2">
    <source>
        <dbReference type="ARBA" id="ARBA00004127"/>
    </source>
</evidence>
<accession>A0ABU3P173</accession>
<evidence type="ECO:0000256" key="3">
    <source>
        <dbReference type="ARBA" id="ARBA00010441"/>
    </source>
</evidence>
<comment type="subcellular location">
    <subcellularLocation>
        <location evidence="2">Endomembrane system</location>
        <topology evidence="2">Multi-pass membrane protein</topology>
    </subcellularLocation>
</comment>
<dbReference type="InterPro" id="IPR004533">
    <property type="entry name" value="CDP-diaglyc--ser_O-PTrfase"/>
</dbReference>
<keyword evidence="7 15" id="KW-0808">Transferase</keyword>
<dbReference type="InterPro" id="IPR050324">
    <property type="entry name" value="CDP-alcohol_PTase-I"/>
</dbReference>
<feature type="transmembrane region" description="Helical" evidence="16">
    <location>
        <begin position="145"/>
        <end position="164"/>
    </location>
</feature>
<evidence type="ECO:0000256" key="14">
    <source>
        <dbReference type="ARBA" id="ARBA00032361"/>
    </source>
</evidence>
<keyword evidence="11 16" id="KW-0472">Membrane</keyword>
<dbReference type="InterPro" id="IPR048254">
    <property type="entry name" value="CDP_ALCOHOL_P_TRANSF_CS"/>
</dbReference>
<comment type="similarity">
    <text evidence="3 15">Belongs to the CDP-alcohol phosphatidyltransferase class-I family.</text>
</comment>
<name>A0ABU3P173_9FIRM</name>
<evidence type="ECO:0000256" key="8">
    <source>
        <dbReference type="ARBA" id="ARBA00022692"/>
    </source>
</evidence>
<comment type="caution">
    <text evidence="17">The sequence shown here is derived from an EMBL/GenBank/DDBJ whole genome shotgun (WGS) entry which is preliminary data.</text>
</comment>
<dbReference type="EMBL" id="JAUOZS010000001">
    <property type="protein sequence ID" value="MDT8902776.1"/>
    <property type="molecule type" value="Genomic_DNA"/>
</dbReference>
<evidence type="ECO:0000256" key="7">
    <source>
        <dbReference type="ARBA" id="ARBA00022679"/>
    </source>
</evidence>
<keyword evidence="10" id="KW-0443">Lipid metabolism</keyword>
<evidence type="ECO:0000256" key="9">
    <source>
        <dbReference type="ARBA" id="ARBA00022989"/>
    </source>
</evidence>
<proteinExistence type="inferred from homology"/>
<keyword evidence="12" id="KW-0594">Phospholipid biosynthesis</keyword>
<evidence type="ECO:0000256" key="16">
    <source>
        <dbReference type="SAM" id="Phobius"/>
    </source>
</evidence>
<dbReference type="InterPro" id="IPR043130">
    <property type="entry name" value="CDP-OH_PTrfase_TM_dom"/>
</dbReference>
<keyword evidence="18" id="KW-1185">Reference proteome</keyword>
<dbReference type="PROSITE" id="PS00379">
    <property type="entry name" value="CDP_ALCOHOL_P_TRANSF"/>
    <property type="match status" value="1"/>
</dbReference>
<dbReference type="PANTHER" id="PTHR14269:SF61">
    <property type="entry name" value="CDP-DIACYLGLYCEROL--SERINE O-PHOSPHATIDYLTRANSFERASE"/>
    <property type="match status" value="1"/>
</dbReference>
<sequence length="167" mass="17385">MPRLWVPNALTVANLAAGLTAILLTIAEQWALAVALVFGAAMFDSLDGRVARRLNVASEFGKQLDSLADLVSFGVAPALLAYQLVFADSGWGGYALATVFPICGALRLARFNVSGTRGHFVGLPITAAGPVLAACAYFVPVLPVTGQAFVLLILSGLMVSTVKVPKL</sequence>
<evidence type="ECO:0000256" key="15">
    <source>
        <dbReference type="RuleBase" id="RU003750"/>
    </source>
</evidence>
<dbReference type="NCBIfam" id="TIGR00473">
    <property type="entry name" value="pssA"/>
    <property type="match status" value="1"/>
</dbReference>
<dbReference type="Pfam" id="PF01066">
    <property type="entry name" value="CDP-OH_P_transf"/>
    <property type="match status" value="1"/>
</dbReference>
<protein>
    <recommendedName>
        <fullName evidence="5">CDP-diacylglycerol--serine O-phosphatidyltransferase</fullName>
        <ecNumber evidence="4">2.7.8.8</ecNumber>
    </recommendedName>
    <alternativeName>
        <fullName evidence="14">Phosphatidylserine synthase</fullName>
    </alternativeName>
</protein>
<feature type="transmembrane region" description="Helical" evidence="16">
    <location>
        <begin position="91"/>
        <end position="109"/>
    </location>
</feature>
<evidence type="ECO:0000256" key="13">
    <source>
        <dbReference type="ARBA" id="ARBA00023264"/>
    </source>
</evidence>
<evidence type="ECO:0000256" key="4">
    <source>
        <dbReference type="ARBA" id="ARBA00013174"/>
    </source>
</evidence>
<keyword evidence="6" id="KW-0444">Lipid biosynthesis</keyword>
<dbReference type="PANTHER" id="PTHR14269">
    <property type="entry name" value="CDP-DIACYLGLYCEROL--GLYCEROL-3-PHOSPHATE 3-PHOSPHATIDYLTRANSFERASE-RELATED"/>
    <property type="match status" value="1"/>
</dbReference>
<evidence type="ECO:0000256" key="12">
    <source>
        <dbReference type="ARBA" id="ARBA00023209"/>
    </source>
</evidence>
<keyword evidence="8 16" id="KW-0812">Transmembrane</keyword>
<keyword evidence="13" id="KW-1208">Phospholipid metabolism</keyword>
<comment type="catalytic activity">
    <reaction evidence="1">
        <text>a CDP-1,2-diacyl-sn-glycerol + L-serine = a 1,2-diacyl-sn-glycero-3-phospho-L-serine + CMP + H(+)</text>
        <dbReference type="Rhea" id="RHEA:16913"/>
        <dbReference type="ChEBI" id="CHEBI:15378"/>
        <dbReference type="ChEBI" id="CHEBI:33384"/>
        <dbReference type="ChEBI" id="CHEBI:57262"/>
        <dbReference type="ChEBI" id="CHEBI:58332"/>
        <dbReference type="ChEBI" id="CHEBI:60377"/>
        <dbReference type="EC" id="2.7.8.8"/>
    </reaction>
</comment>
<evidence type="ECO:0000256" key="10">
    <source>
        <dbReference type="ARBA" id="ARBA00023098"/>
    </source>
</evidence>
<gene>
    <name evidence="17" type="primary">pssA</name>
    <name evidence="17" type="ORF">Q4T40_16165</name>
</gene>
<dbReference type="InterPro" id="IPR000462">
    <property type="entry name" value="CDP-OH_P_trans"/>
</dbReference>
<organism evidence="17 18">
    <name type="scientific">Anaeroselena agilis</name>
    <dbReference type="NCBI Taxonomy" id="3063788"/>
    <lineage>
        <taxon>Bacteria</taxon>
        <taxon>Bacillati</taxon>
        <taxon>Bacillota</taxon>
        <taxon>Negativicutes</taxon>
        <taxon>Acetonemataceae</taxon>
        <taxon>Anaeroselena</taxon>
    </lineage>
</organism>
<dbReference type="Proteomes" id="UP001254848">
    <property type="component" value="Unassembled WGS sequence"/>
</dbReference>